<dbReference type="SUPFAM" id="SSF53098">
    <property type="entry name" value="Ribonuclease H-like"/>
    <property type="match status" value="1"/>
</dbReference>
<reference evidence="2 3" key="1">
    <citation type="submission" date="2023-11" db="EMBL/GenBank/DDBJ databases">
        <title>Draft genome of Azohydromonas lata strain H1 (DSM1123), a polyhydroxyalkanoate producer.</title>
        <authorList>
            <person name="Traversa D."/>
            <person name="D'Addabbo P."/>
            <person name="Pazzani C."/>
            <person name="Manzari C."/>
            <person name="Chiara M."/>
            <person name="Scrascia M."/>
        </authorList>
    </citation>
    <scope>NUCLEOTIDE SEQUENCE [LARGE SCALE GENOMIC DNA]</scope>
    <source>
        <strain evidence="2 3">H1</strain>
    </source>
</reference>
<dbReference type="InterPro" id="IPR052702">
    <property type="entry name" value="MscS-like_channel"/>
</dbReference>
<dbReference type="Gene3D" id="3.30.420.10">
    <property type="entry name" value="Ribonuclease H-like superfamily/Ribonuclease H"/>
    <property type="match status" value="1"/>
</dbReference>
<comment type="caution">
    <text evidence="2">The sequence shown here is derived from an EMBL/GenBank/DDBJ whole genome shotgun (WGS) entry which is preliminary data.</text>
</comment>
<dbReference type="Pfam" id="PF13358">
    <property type="entry name" value="DDE_3"/>
    <property type="match status" value="1"/>
</dbReference>
<dbReference type="PANTHER" id="PTHR30347:SF1">
    <property type="entry name" value="MECHANOSENSITIVE CHANNEL MSCK"/>
    <property type="match status" value="1"/>
</dbReference>
<dbReference type="EMBL" id="JAXOJX010000175">
    <property type="protein sequence ID" value="MDZ5461766.1"/>
    <property type="molecule type" value="Genomic_DNA"/>
</dbReference>
<feature type="domain" description="Tc1-like transposase DDE" evidence="1">
    <location>
        <begin position="173"/>
        <end position="318"/>
    </location>
</feature>
<dbReference type="InterPro" id="IPR009057">
    <property type="entry name" value="Homeodomain-like_sf"/>
</dbReference>
<dbReference type="InterPro" id="IPR047655">
    <property type="entry name" value="Transpos_IS630-like"/>
</dbReference>
<dbReference type="Pfam" id="PF13565">
    <property type="entry name" value="HTH_32"/>
    <property type="match status" value="1"/>
</dbReference>
<protein>
    <submittedName>
        <fullName evidence="2">IS630 family transposase</fullName>
    </submittedName>
</protein>
<sequence length="361" mass="41208">MSGRPKAQLVLSDAEREQLMALTLRRKTAQALALRARIVLACAEGQDNNVVAERLRVTPQTVSKWRGRFVRDRLDGLLDAPRPGAPRTIADAQVDAVIAKTLESVPADGSHWSTRSMAREQGLSQTAVTRIWRAFGLQPHRQETFKLSSDPLFVEKVRDIVGLYLDPPLKAMVLCVDEKSQIQALDRTQPLLPLAPGIPERRTHDYVRHGTTTLFAALNIATGEVIGETHRRHRSVEFLKFLRTIEANVPADLDIHLVMDNYGTHKTPTIKAWFKRHPRFQVHFTPTSASWINQVERWFATLTQKYLRRGTHRSTRQLEQAIRDYLAVHNDNPKPFIWTKTADDILDSIKRFCMRISDSRH</sequence>
<dbReference type="InterPro" id="IPR012337">
    <property type="entry name" value="RNaseH-like_sf"/>
</dbReference>
<accession>A0ABU5IS96</accession>
<dbReference type="Proteomes" id="UP001293718">
    <property type="component" value="Unassembled WGS sequence"/>
</dbReference>
<dbReference type="InterPro" id="IPR038717">
    <property type="entry name" value="Tc1-like_DDE_dom"/>
</dbReference>
<evidence type="ECO:0000259" key="1">
    <source>
        <dbReference type="Pfam" id="PF13358"/>
    </source>
</evidence>
<dbReference type="PANTHER" id="PTHR30347">
    <property type="entry name" value="POTASSIUM CHANNEL RELATED"/>
    <property type="match status" value="1"/>
</dbReference>
<dbReference type="NCBIfam" id="NF033545">
    <property type="entry name" value="transpos_IS630"/>
    <property type="match status" value="1"/>
</dbReference>
<organism evidence="2 3">
    <name type="scientific">Azohydromonas lata</name>
    <dbReference type="NCBI Taxonomy" id="45677"/>
    <lineage>
        <taxon>Bacteria</taxon>
        <taxon>Pseudomonadati</taxon>
        <taxon>Pseudomonadota</taxon>
        <taxon>Betaproteobacteria</taxon>
        <taxon>Burkholderiales</taxon>
        <taxon>Sphaerotilaceae</taxon>
        <taxon>Azohydromonas</taxon>
    </lineage>
</organism>
<keyword evidence="3" id="KW-1185">Reference proteome</keyword>
<dbReference type="SUPFAM" id="SSF46689">
    <property type="entry name" value="Homeodomain-like"/>
    <property type="match status" value="1"/>
</dbReference>
<evidence type="ECO:0000313" key="3">
    <source>
        <dbReference type="Proteomes" id="UP001293718"/>
    </source>
</evidence>
<evidence type="ECO:0000313" key="2">
    <source>
        <dbReference type="EMBL" id="MDZ5461766.1"/>
    </source>
</evidence>
<dbReference type="RefSeq" id="WP_322468843.1">
    <property type="nucleotide sequence ID" value="NZ_JAXOJX010000175.1"/>
</dbReference>
<name>A0ABU5IS96_9BURK</name>
<gene>
    <name evidence="2" type="ORF">SM757_34860</name>
</gene>
<dbReference type="InterPro" id="IPR036397">
    <property type="entry name" value="RNaseH_sf"/>
</dbReference>
<proteinExistence type="predicted"/>